<organism evidence="2 3">
    <name type="scientific">Streptococcus saliviloxodontae</name>
    <dbReference type="NCBI Taxonomy" id="1349416"/>
    <lineage>
        <taxon>Bacteria</taxon>
        <taxon>Bacillati</taxon>
        <taxon>Bacillota</taxon>
        <taxon>Bacilli</taxon>
        <taxon>Lactobacillales</taxon>
        <taxon>Streptococcaceae</taxon>
        <taxon>Streptococcus</taxon>
    </lineage>
</organism>
<feature type="transmembrane region" description="Helical" evidence="1">
    <location>
        <begin position="115"/>
        <end position="139"/>
    </location>
</feature>
<dbReference type="RefSeq" id="WP_205016290.1">
    <property type="nucleotide sequence ID" value="NZ_JAFBEI010000002.1"/>
</dbReference>
<comment type="caution">
    <text evidence="2">The sequence shown here is derived from an EMBL/GenBank/DDBJ whole genome shotgun (WGS) entry which is preliminary data.</text>
</comment>
<dbReference type="InterPro" id="IPR009214">
    <property type="entry name" value="DUF1129"/>
</dbReference>
<evidence type="ECO:0000256" key="1">
    <source>
        <dbReference type="SAM" id="Phobius"/>
    </source>
</evidence>
<evidence type="ECO:0000313" key="3">
    <source>
        <dbReference type="Proteomes" id="UP000809081"/>
    </source>
</evidence>
<dbReference type="PIRSF" id="PIRSF033111">
    <property type="entry name" value="UCP033111"/>
    <property type="match status" value="1"/>
</dbReference>
<accession>A0ABS2PJ13</accession>
<keyword evidence="1" id="KW-0472">Membrane</keyword>
<reference evidence="2 3" key="1">
    <citation type="submission" date="2021-01" db="EMBL/GenBank/DDBJ databases">
        <title>Genomic Encyclopedia of Type Strains, Phase IV (KMG-IV): sequencing the most valuable type-strain genomes for metagenomic binning, comparative biology and taxonomic classification.</title>
        <authorList>
            <person name="Goeker M."/>
        </authorList>
    </citation>
    <scope>NUCLEOTIDE SEQUENCE [LARGE SCALE GENOMIC DNA]</scope>
    <source>
        <strain evidence="2 3">DSM 27513</strain>
    </source>
</reference>
<feature type="transmembrane region" description="Helical" evidence="1">
    <location>
        <begin position="87"/>
        <end position="109"/>
    </location>
</feature>
<feature type="transmembrane region" description="Helical" evidence="1">
    <location>
        <begin position="151"/>
        <end position="175"/>
    </location>
</feature>
<gene>
    <name evidence="2" type="ORF">JOC31_000127</name>
</gene>
<feature type="transmembrane region" description="Helical" evidence="1">
    <location>
        <begin position="181"/>
        <end position="202"/>
    </location>
</feature>
<keyword evidence="3" id="KW-1185">Reference proteome</keyword>
<proteinExistence type="predicted"/>
<keyword evidence="1" id="KW-1133">Transmembrane helix</keyword>
<dbReference type="EMBL" id="JAFBEI010000002">
    <property type="protein sequence ID" value="MBM7635336.1"/>
    <property type="molecule type" value="Genomic_DNA"/>
</dbReference>
<sequence length="219" mass="24763">MDLQNLTKKNQEFINIATHQLIKDGKTDQEIKDILENALPSILENQSKGIPARTALGAPTVWAAAFTEKPEDKKQATQEKDTTPWRMWLNTSLWLFGLFALVTGVLSLISPTYPLYGIFTLIALGFGGGAVMYGSYHYIYRFQYTEKRVGFLKTIAIMFVMLIVWMLLFALTTLIPSSINIILSNIISILLGAIVLVGQYFFRKKYNIESAWSPQQNTK</sequence>
<dbReference type="Pfam" id="PF06570">
    <property type="entry name" value="DUF1129"/>
    <property type="match status" value="1"/>
</dbReference>
<protein>
    <submittedName>
        <fullName evidence="2">Membrane-anchored protein</fullName>
    </submittedName>
</protein>
<keyword evidence="1" id="KW-0812">Transmembrane</keyword>
<dbReference type="Proteomes" id="UP000809081">
    <property type="component" value="Unassembled WGS sequence"/>
</dbReference>
<name>A0ABS2PJ13_9STRE</name>
<evidence type="ECO:0000313" key="2">
    <source>
        <dbReference type="EMBL" id="MBM7635336.1"/>
    </source>
</evidence>